<evidence type="ECO:0000313" key="5">
    <source>
        <dbReference type="EMBL" id="RDI46356.1"/>
    </source>
</evidence>
<dbReference type="InterPro" id="IPR029051">
    <property type="entry name" value="DUF4352"/>
</dbReference>
<gene>
    <name evidence="5" type="ORF">DFR68_111114</name>
</gene>
<dbReference type="Gene3D" id="2.60.40.1240">
    <property type="match status" value="1"/>
</dbReference>
<dbReference type="AlphaFoldDB" id="A0A370GSX4"/>
<evidence type="ECO:0000313" key="6">
    <source>
        <dbReference type="Proteomes" id="UP000255355"/>
    </source>
</evidence>
<evidence type="ECO:0000256" key="3">
    <source>
        <dbReference type="SAM" id="Phobius"/>
    </source>
</evidence>
<evidence type="ECO:0000256" key="2">
    <source>
        <dbReference type="SAM" id="MobiDB-lite"/>
    </source>
</evidence>
<comment type="caution">
    <text evidence="5">The sequence shown here is derived from an EMBL/GenBank/DDBJ whole genome shotgun (WGS) entry which is preliminary data.</text>
</comment>
<keyword evidence="6" id="KW-1185">Reference proteome</keyword>
<organism evidence="5 6">
    <name type="scientific">Nocardia mexicana</name>
    <dbReference type="NCBI Taxonomy" id="279262"/>
    <lineage>
        <taxon>Bacteria</taxon>
        <taxon>Bacillati</taxon>
        <taxon>Actinomycetota</taxon>
        <taxon>Actinomycetes</taxon>
        <taxon>Mycobacteriales</taxon>
        <taxon>Nocardiaceae</taxon>
        <taxon>Nocardia</taxon>
    </lineage>
</organism>
<name>A0A370GSX4_9NOCA</name>
<keyword evidence="3" id="KW-0812">Transmembrane</keyword>
<dbReference type="Proteomes" id="UP000255355">
    <property type="component" value="Unassembled WGS sequence"/>
</dbReference>
<proteinExistence type="predicted"/>
<evidence type="ECO:0000256" key="1">
    <source>
        <dbReference type="ARBA" id="ARBA00022729"/>
    </source>
</evidence>
<dbReference type="EMBL" id="QQAZ01000011">
    <property type="protein sequence ID" value="RDI46356.1"/>
    <property type="molecule type" value="Genomic_DNA"/>
</dbReference>
<keyword evidence="3" id="KW-1133">Transmembrane helix</keyword>
<feature type="domain" description="DUF4352" evidence="4">
    <location>
        <begin position="77"/>
        <end position="196"/>
    </location>
</feature>
<dbReference type="InterPro" id="IPR029050">
    <property type="entry name" value="Immunoprotect_excell_Ig-like"/>
</dbReference>
<feature type="region of interest" description="Disordered" evidence="2">
    <location>
        <begin position="1"/>
        <end position="26"/>
    </location>
</feature>
<keyword evidence="3" id="KW-0472">Membrane</keyword>
<keyword evidence="1" id="KW-0732">Signal</keyword>
<dbReference type="Pfam" id="PF11611">
    <property type="entry name" value="DUF4352"/>
    <property type="match status" value="1"/>
</dbReference>
<evidence type="ECO:0000259" key="4">
    <source>
        <dbReference type="Pfam" id="PF11611"/>
    </source>
</evidence>
<sequence length="202" mass="21847">MSNMPPQNLPPAPYGSQPYGPYPPRPPAPKRRKWPWVLGGIFAFFVLLFGGCSLLIMGAANEVADQQEVRTSAQPAGQEVRDGKFGFVITTVQPPVASVGDNEYLKKDAQGEYVLVHVDVTNTVDVPQTYFGENQKLVDSQGRLYTNDTMAELNLNKGVATEINPGNKISVVLAFDVPKGTVPAAVEFHDSMFSGGVRVAIP</sequence>
<reference evidence="5 6" key="1">
    <citation type="submission" date="2018-07" db="EMBL/GenBank/DDBJ databases">
        <title>Genomic Encyclopedia of Type Strains, Phase IV (KMG-IV): sequencing the most valuable type-strain genomes for metagenomic binning, comparative biology and taxonomic classification.</title>
        <authorList>
            <person name="Goeker M."/>
        </authorList>
    </citation>
    <scope>NUCLEOTIDE SEQUENCE [LARGE SCALE GENOMIC DNA]</scope>
    <source>
        <strain evidence="5 6">DSM 44952</strain>
    </source>
</reference>
<accession>A0A370GSX4</accession>
<dbReference type="STRING" id="1210089.GCA_001613165_02903"/>
<protein>
    <submittedName>
        <fullName evidence="5">Uncharacterized protein DUF4352</fullName>
    </submittedName>
</protein>
<feature type="transmembrane region" description="Helical" evidence="3">
    <location>
        <begin position="34"/>
        <end position="60"/>
    </location>
</feature>